<dbReference type="AlphaFoldDB" id="A0A318SFD6"/>
<evidence type="ECO:0000256" key="4">
    <source>
        <dbReference type="ARBA" id="ARBA00023136"/>
    </source>
</evidence>
<feature type="transmembrane region" description="Helical" evidence="5">
    <location>
        <begin position="211"/>
        <end position="233"/>
    </location>
</feature>
<keyword evidence="4 5" id="KW-0472">Membrane</keyword>
<dbReference type="InterPro" id="IPR036259">
    <property type="entry name" value="MFS_trans_sf"/>
</dbReference>
<dbReference type="Gene3D" id="1.20.1250.20">
    <property type="entry name" value="MFS general substrate transporter like domains"/>
    <property type="match status" value="1"/>
</dbReference>
<evidence type="ECO:0000256" key="2">
    <source>
        <dbReference type="ARBA" id="ARBA00022692"/>
    </source>
</evidence>
<dbReference type="SUPFAM" id="SSF103473">
    <property type="entry name" value="MFS general substrate transporter"/>
    <property type="match status" value="1"/>
</dbReference>
<evidence type="ECO:0000313" key="8">
    <source>
        <dbReference type="Proteomes" id="UP000248326"/>
    </source>
</evidence>
<feature type="transmembrane region" description="Helical" evidence="5">
    <location>
        <begin position="41"/>
        <end position="59"/>
    </location>
</feature>
<dbReference type="PANTHER" id="PTHR23546:SF1">
    <property type="entry name" value="MEMBRANE PROTEIN"/>
    <property type="match status" value="1"/>
</dbReference>
<comment type="caution">
    <text evidence="7">The sequence shown here is derived from an EMBL/GenBank/DDBJ whole genome shotgun (WGS) entry which is preliminary data.</text>
</comment>
<feature type="domain" description="Major facilitator superfamily (MFS) profile" evidence="6">
    <location>
        <begin position="5"/>
        <end position="400"/>
    </location>
</feature>
<evidence type="ECO:0000259" key="6">
    <source>
        <dbReference type="PROSITE" id="PS50850"/>
    </source>
</evidence>
<dbReference type="InterPro" id="IPR001958">
    <property type="entry name" value="Tet-R_TetA/multi-R_MdtG-like"/>
</dbReference>
<dbReference type="PROSITE" id="PS50850">
    <property type="entry name" value="MFS"/>
    <property type="match status" value="1"/>
</dbReference>
<evidence type="ECO:0000256" key="3">
    <source>
        <dbReference type="ARBA" id="ARBA00022989"/>
    </source>
</evidence>
<accession>A0A318SFD6</accession>
<dbReference type="CDD" id="cd17325">
    <property type="entry name" value="MFS_MdtG_SLC18_like"/>
    <property type="match status" value="1"/>
</dbReference>
<keyword evidence="8" id="KW-1185">Reference proteome</keyword>
<feature type="transmembrane region" description="Helical" evidence="5">
    <location>
        <begin position="100"/>
        <end position="122"/>
    </location>
</feature>
<dbReference type="PANTHER" id="PTHR23546">
    <property type="entry name" value="TRANSPORT PROTEIN"/>
    <property type="match status" value="1"/>
</dbReference>
<feature type="transmembrane region" description="Helical" evidence="5">
    <location>
        <begin position="346"/>
        <end position="369"/>
    </location>
</feature>
<dbReference type="Pfam" id="PF07690">
    <property type="entry name" value="MFS_1"/>
    <property type="match status" value="1"/>
</dbReference>
<organism evidence="7 8">
    <name type="scientific">Deinococcus yavapaiensis KR-236</name>
    <dbReference type="NCBI Taxonomy" id="694435"/>
    <lineage>
        <taxon>Bacteria</taxon>
        <taxon>Thermotogati</taxon>
        <taxon>Deinococcota</taxon>
        <taxon>Deinococci</taxon>
        <taxon>Deinococcales</taxon>
        <taxon>Deinococcaceae</taxon>
        <taxon>Deinococcus</taxon>
    </lineage>
</organism>
<proteinExistence type="predicted"/>
<feature type="transmembrane region" description="Helical" evidence="5">
    <location>
        <begin position="71"/>
        <end position="94"/>
    </location>
</feature>
<dbReference type="GO" id="GO:0016020">
    <property type="term" value="C:membrane"/>
    <property type="evidence" value="ECO:0007669"/>
    <property type="project" value="UniProtKB-SubCell"/>
</dbReference>
<feature type="transmembrane region" description="Helical" evidence="5">
    <location>
        <begin position="287"/>
        <end position="306"/>
    </location>
</feature>
<evidence type="ECO:0000256" key="5">
    <source>
        <dbReference type="SAM" id="Phobius"/>
    </source>
</evidence>
<dbReference type="GO" id="GO:0022857">
    <property type="term" value="F:transmembrane transporter activity"/>
    <property type="evidence" value="ECO:0007669"/>
    <property type="project" value="InterPro"/>
</dbReference>
<dbReference type="InterPro" id="IPR020846">
    <property type="entry name" value="MFS_dom"/>
</dbReference>
<dbReference type="Proteomes" id="UP000248326">
    <property type="component" value="Unassembled WGS sequence"/>
</dbReference>
<protein>
    <submittedName>
        <fullName evidence="7">Putative MFS family arabinose efflux permease</fullName>
    </submittedName>
</protein>
<sequence>MVRRPRVILFLTLFVATLGLSVLFPILAPLARRLGLSETEVGLLGTAYSLMQFLTAPLWQARSERVGRKPILTLGLVGFSGSFALFGLVATLGLHGTLSGWPLFLGLLVARTIGGALSSATLPTAQAYLADLGDANNRGPAMGLVGAALGLGMVFGPSISAALSSFGLLAPVYFSVGLGLLTALFARTALQEGRRPNEVVERLTPRFSLDLLARPGVALLLVVSMLYTLASVGMEQTIGFFVQDRLAVSGRDATRTIGFMLTVFGLLAALVQGGALRSLSTKFAPRALIYAGLVVMGGGMLLIALGQDFWSITFALGVVGVGSALLAPSLSAALSLGASEREQGRIAGLNASALALGRMFGPLIGAGLYQQVSVSGPYIFSGVLLLLLLLVSGAAFKPTVNAFGTDD</sequence>
<evidence type="ECO:0000313" key="7">
    <source>
        <dbReference type="EMBL" id="PYE56507.1"/>
    </source>
</evidence>
<name>A0A318SFD6_9DEIO</name>
<reference evidence="7 8" key="1">
    <citation type="submission" date="2018-06" db="EMBL/GenBank/DDBJ databases">
        <title>Genomic Encyclopedia of Type Strains, Phase IV (KMG-IV): sequencing the most valuable type-strain genomes for metagenomic binning, comparative biology and taxonomic classification.</title>
        <authorList>
            <person name="Goeker M."/>
        </authorList>
    </citation>
    <scope>NUCLEOTIDE SEQUENCE [LARGE SCALE GENOMIC DNA]</scope>
    <source>
        <strain evidence="7 8">DSM 18048</strain>
    </source>
</reference>
<keyword evidence="3 5" id="KW-1133">Transmembrane helix</keyword>
<feature type="transmembrane region" description="Helical" evidence="5">
    <location>
        <begin position="312"/>
        <end position="334"/>
    </location>
</feature>
<dbReference type="EMBL" id="QJSX01000001">
    <property type="protein sequence ID" value="PYE56507.1"/>
    <property type="molecule type" value="Genomic_DNA"/>
</dbReference>
<comment type="subcellular location">
    <subcellularLocation>
        <location evidence="1">Membrane</location>
        <topology evidence="1">Multi-pass membrane protein</topology>
    </subcellularLocation>
</comment>
<evidence type="ECO:0000256" key="1">
    <source>
        <dbReference type="ARBA" id="ARBA00004141"/>
    </source>
</evidence>
<gene>
    <name evidence="7" type="ORF">DES52_101311</name>
</gene>
<feature type="transmembrane region" description="Helical" evidence="5">
    <location>
        <begin position="7"/>
        <end position="29"/>
    </location>
</feature>
<dbReference type="InterPro" id="IPR011701">
    <property type="entry name" value="MFS"/>
</dbReference>
<feature type="transmembrane region" description="Helical" evidence="5">
    <location>
        <begin position="253"/>
        <end position="275"/>
    </location>
</feature>
<feature type="transmembrane region" description="Helical" evidence="5">
    <location>
        <begin position="143"/>
        <end position="166"/>
    </location>
</feature>
<keyword evidence="2 5" id="KW-0812">Transmembrane</keyword>
<feature type="transmembrane region" description="Helical" evidence="5">
    <location>
        <begin position="375"/>
        <end position="396"/>
    </location>
</feature>
<feature type="transmembrane region" description="Helical" evidence="5">
    <location>
        <begin position="172"/>
        <end position="190"/>
    </location>
</feature>
<dbReference type="PRINTS" id="PR01035">
    <property type="entry name" value="TCRTETA"/>
</dbReference>